<reference evidence="1" key="1">
    <citation type="submission" date="2014-05" db="EMBL/GenBank/DDBJ databases">
        <authorList>
            <person name="Chronopoulou M."/>
        </authorList>
    </citation>
    <scope>NUCLEOTIDE SEQUENCE</scope>
    <source>
        <tissue evidence="1">Whole organism</tissue>
    </source>
</reference>
<organism evidence="1">
    <name type="scientific">Lepeophtheirus salmonis</name>
    <name type="common">Salmon louse</name>
    <name type="synonym">Caligus salmonis</name>
    <dbReference type="NCBI Taxonomy" id="72036"/>
    <lineage>
        <taxon>Eukaryota</taxon>
        <taxon>Metazoa</taxon>
        <taxon>Ecdysozoa</taxon>
        <taxon>Arthropoda</taxon>
        <taxon>Crustacea</taxon>
        <taxon>Multicrustacea</taxon>
        <taxon>Hexanauplia</taxon>
        <taxon>Copepoda</taxon>
        <taxon>Siphonostomatoida</taxon>
        <taxon>Caligidae</taxon>
        <taxon>Lepeophtheirus</taxon>
    </lineage>
</organism>
<dbReference type="EMBL" id="HACA01014536">
    <property type="protein sequence ID" value="CDW31897.1"/>
    <property type="molecule type" value="Transcribed_RNA"/>
</dbReference>
<feature type="non-terminal residue" evidence="1">
    <location>
        <position position="1"/>
    </location>
</feature>
<proteinExistence type="predicted"/>
<sequence length="101" mass="11764">IVRNWFYRLGSCFARNYSILFDFLFVTGSISNRKFALLSLLYTLLRDRQRLHRFVNLYSTISFSATLDSIEICLIEGKKFLPLVRLSVAEVTPLPGFHDLQ</sequence>
<accession>A0A0K2U1V0</accession>
<evidence type="ECO:0000313" key="1">
    <source>
        <dbReference type="EMBL" id="CDW31897.1"/>
    </source>
</evidence>
<name>A0A0K2U1V0_LEPSM</name>
<protein>
    <submittedName>
        <fullName evidence="1">Uncharacterized protein</fullName>
    </submittedName>
</protein>
<dbReference type="AlphaFoldDB" id="A0A0K2U1V0"/>